<protein>
    <recommendedName>
        <fullName evidence="2">Structural maintenance of chromosomes protein 5</fullName>
    </recommendedName>
</protein>
<keyword evidence="3 4" id="KW-0175">Coiled coil</keyword>
<sequence>MMPGPHLNMIIGPNGTGKSTMVAAIILGLGGNPKVVGRGTKVSEYIKHNCDRATINITLQDENENTYIKVTREFDTQERSTWKLNNRKVKIDEVLKSIGKFNIQVNNLCQFLPQDRVQDFAKLNKQDLLKETQKALCRFDLIEKQETLVGSREHHKAQIECMENYQKKLQEAQDANVRLEGRVQNFNKKKKYNEAILHIERKIAWVIYEDIRAQFTDIKKRPN</sequence>
<reference evidence="6" key="1">
    <citation type="journal article" date="2023" name="Insect Mol. Biol.">
        <title>Genome sequencing provides insights into the evolution of gene families encoding plant cell wall-degrading enzymes in longhorned beetles.</title>
        <authorList>
            <person name="Shin N.R."/>
            <person name="Okamura Y."/>
            <person name="Kirsch R."/>
            <person name="Pauchet Y."/>
        </authorList>
    </citation>
    <scope>NUCLEOTIDE SEQUENCE</scope>
    <source>
        <strain evidence="6">RBIC_L_NR</strain>
    </source>
</reference>
<keyword evidence="7" id="KW-1185">Reference proteome</keyword>
<dbReference type="GO" id="GO:0003697">
    <property type="term" value="F:single-stranded DNA binding"/>
    <property type="evidence" value="ECO:0007669"/>
    <property type="project" value="TreeGrafter"/>
</dbReference>
<dbReference type="InterPro" id="IPR038729">
    <property type="entry name" value="Rad50/SbcC_AAA"/>
</dbReference>
<evidence type="ECO:0000256" key="3">
    <source>
        <dbReference type="ARBA" id="ARBA00023054"/>
    </source>
</evidence>
<dbReference type="GO" id="GO:0030915">
    <property type="term" value="C:Smc5-Smc6 complex"/>
    <property type="evidence" value="ECO:0007669"/>
    <property type="project" value="TreeGrafter"/>
</dbReference>
<dbReference type="Proteomes" id="UP001162156">
    <property type="component" value="Unassembled WGS sequence"/>
</dbReference>
<dbReference type="SUPFAM" id="SSF52540">
    <property type="entry name" value="P-loop containing nucleoside triphosphate hydrolases"/>
    <property type="match status" value="1"/>
</dbReference>
<feature type="coiled-coil region" evidence="4">
    <location>
        <begin position="155"/>
        <end position="189"/>
    </location>
</feature>
<evidence type="ECO:0000256" key="1">
    <source>
        <dbReference type="ARBA" id="ARBA00010171"/>
    </source>
</evidence>
<evidence type="ECO:0000313" key="7">
    <source>
        <dbReference type="Proteomes" id="UP001162156"/>
    </source>
</evidence>
<dbReference type="Gene3D" id="3.40.50.300">
    <property type="entry name" value="P-loop containing nucleotide triphosphate hydrolases"/>
    <property type="match status" value="1"/>
</dbReference>
<dbReference type="PANTHER" id="PTHR45916">
    <property type="entry name" value="STRUCTURAL MAINTENANCE OF CHROMOSOMES PROTEIN 5"/>
    <property type="match status" value="1"/>
</dbReference>
<dbReference type="PANTHER" id="PTHR45916:SF1">
    <property type="entry name" value="STRUCTURAL MAINTENANCE OF CHROMOSOMES PROTEIN 5"/>
    <property type="match status" value="1"/>
</dbReference>
<dbReference type="AlphaFoldDB" id="A0AAV8WJG9"/>
<dbReference type="InterPro" id="IPR027417">
    <property type="entry name" value="P-loop_NTPase"/>
</dbReference>
<gene>
    <name evidence="6" type="ORF">NQ314_021125</name>
</gene>
<dbReference type="GO" id="GO:0000724">
    <property type="term" value="P:double-strand break repair via homologous recombination"/>
    <property type="evidence" value="ECO:0007669"/>
    <property type="project" value="TreeGrafter"/>
</dbReference>
<dbReference type="Pfam" id="PF13476">
    <property type="entry name" value="AAA_23"/>
    <property type="match status" value="1"/>
</dbReference>
<comment type="similarity">
    <text evidence="1">Belongs to the SMC family. SMC5 subfamily.</text>
</comment>
<dbReference type="GO" id="GO:0016887">
    <property type="term" value="F:ATP hydrolysis activity"/>
    <property type="evidence" value="ECO:0007669"/>
    <property type="project" value="InterPro"/>
</dbReference>
<dbReference type="GO" id="GO:0005634">
    <property type="term" value="C:nucleus"/>
    <property type="evidence" value="ECO:0007669"/>
    <property type="project" value="TreeGrafter"/>
</dbReference>
<evidence type="ECO:0000313" key="6">
    <source>
        <dbReference type="EMBL" id="KAJ8926523.1"/>
    </source>
</evidence>
<evidence type="ECO:0000259" key="5">
    <source>
        <dbReference type="Pfam" id="PF13476"/>
    </source>
</evidence>
<name>A0AAV8WJG9_9CUCU</name>
<feature type="domain" description="Rad50/SbcC-type AAA" evidence="5">
    <location>
        <begin position="4"/>
        <end position="203"/>
    </location>
</feature>
<comment type="caution">
    <text evidence="6">The sequence shown here is derived from an EMBL/GenBank/DDBJ whole genome shotgun (WGS) entry which is preliminary data.</text>
</comment>
<proteinExistence type="inferred from homology"/>
<evidence type="ECO:0000256" key="4">
    <source>
        <dbReference type="SAM" id="Coils"/>
    </source>
</evidence>
<organism evidence="6 7">
    <name type="scientific">Rhamnusium bicolor</name>
    <dbReference type="NCBI Taxonomy" id="1586634"/>
    <lineage>
        <taxon>Eukaryota</taxon>
        <taxon>Metazoa</taxon>
        <taxon>Ecdysozoa</taxon>
        <taxon>Arthropoda</taxon>
        <taxon>Hexapoda</taxon>
        <taxon>Insecta</taxon>
        <taxon>Pterygota</taxon>
        <taxon>Neoptera</taxon>
        <taxon>Endopterygota</taxon>
        <taxon>Coleoptera</taxon>
        <taxon>Polyphaga</taxon>
        <taxon>Cucujiformia</taxon>
        <taxon>Chrysomeloidea</taxon>
        <taxon>Cerambycidae</taxon>
        <taxon>Lepturinae</taxon>
        <taxon>Rhagiini</taxon>
        <taxon>Rhamnusium</taxon>
    </lineage>
</organism>
<accession>A0AAV8WJG9</accession>
<evidence type="ECO:0000256" key="2">
    <source>
        <dbReference type="ARBA" id="ARBA00018687"/>
    </source>
</evidence>
<dbReference type="EMBL" id="JANEYF010005871">
    <property type="protein sequence ID" value="KAJ8926523.1"/>
    <property type="molecule type" value="Genomic_DNA"/>
</dbReference>